<dbReference type="EMBL" id="MKIP01000032">
    <property type="protein sequence ID" value="OLP61452.1"/>
    <property type="molecule type" value="Genomic_DNA"/>
</dbReference>
<dbReference type="RefSeq" id="WP_075626485.1">
    <property type="nucleotide sequence ID" value="NZ_FOAM01000011.1"/>
</dbReference>
<dbReference type="InterPro" id="IPR010710">
    <property type="entry name" value="DUF1289"/>
</dbReference>
<dbReference type="OrthoDB" id="9811423at2"/>
<keyword evidence="2" id="KW-1185">Reference proteome</keyword>
<proteinExistence type="predicted"/>
<accession>A0A1Q9B0E1</accession>
<comment type="caution">
    <text evidence="1">The sequence shown here is derived from an EMBL/GenBank/DDBJ whole genome shotgun (WGS) entry which is preliminary data.</text>
</comment>
<evidence type="ECO:0000313" key="2">
    <source>
        <dbReference type="Proteomes" id="UP000186364"/>
    </source>
</evidence>
<gene>
    <name evidence="1" type="ORF">BJF93_00510</name>
</gene>
<organism evidence="1 2">
    <name type="scientific">Xaviernesmea oryzae</name>
    <dbReference type="NCBI Taxonomy" id="464029"/>
    <lineage>
        <taxon>Bacteria</taxon>
        <taxon>Pseudomonadati</taxon>
        <taxon>Pseudomonadota</taxon>
        <taxon>Alphaproteobacteria</taxon>
        <taxon>Hyphomicrobiales</taxon>
        <taxon>Rhizobiaceae</taxon>
        <taxon>Rhizobium/Agrobacterium group</taxon>
        <taxon>Xaviernesmea</taxon>
    </lineage>
</organism>
<evidence type="ECO:0000313" key="1">
    <source>
        <dbReference type="EMBL" id="OLP61452.1"/>
    </source>
</evidence>
<evidence type="ECO:0008006" key="3">
    <source>
        <dbReference type="Google" id="ProtNLM"/>
    </source>
</evidence>
<protein>
    <recommendedName>
        <fullName evidence="3">DUF1289 domain-containing protein</fullName>
    </recommendedName>
</protein>
<reference evidence="1 2" key="1">
    <citation type="submission" date="2016-09" db="EMBL/GenBank/DDBJ databases">
        <title>Rhizobium sp. nov., a novel species isolated from the rice rhizosphere.</title>
        <authorList>
            <person name="Zhao J."/>
            <person name="Zhang X."/>
        </authorList>
    </citation>
    <scope>NUCLEOTIDE SEQUENCE [LARGE SCALE GENOMIC DNA]</scope>
    <source>
        <strain evidence="1 2">1.7048</strain>
    </source>
</reference>
<name>A0A1Q9B0E1_9HYPH</name>
<dbReference type="AlphaFoldDB" id="A0A1Q9B0E1"/>
<dbReference type="PANTHER" id="PTHR35175">
    <property type="entry name" value="DUF1289 DOMAIN-CONTAINING PROTEIN"/>
    <property type="match status" value="1"/>
</dbReference>
<dbReference type="Pfam" id="PF06945">
    <property type="entry name" value="DUF1289"/>
    <property type="match status" value="1"/>
</dbReference>
<dbReference type="Proteomes" id="UP000186364">
    <property type="component" value="Unassembled WGS sequence"/>
</dbReference>
<sequence>MHSPCILVCSIDPSTGLCLGCARTLEEIGAWSGLDDAQRGRIMAQLPARRDAAGLVPPQVAGLEVAS</sequence>
<dbReference type="PANTHER" id="PTHR35175:SF2">
    <property type="entry name" value="DUF1289 DOMAIN-CONTAINING PROTEIN"/>
    <property type="match status" value="1"/>
</dbReference>